<evidence type="ECO:0000259" key="4">
    <source>
        <dbReference type="SMART" id="SM00382"/>
    </source>
</evidence>
<keyword evidence="3" id="KW-0067">ATP-binding</keyword>
<gene>
    <name evidence="5" type="ORF">SAMN04487775_107174</name>
</gene>
<dbReference type="InterPro" id="IPR050221">
    <property type="entry name" value="26S_Proteasome_ATPase"/>
</dbReference>
<dbReference type="InterPro" id="IPR027417">
    <property type="entry name" value="P-loop_NTPase"/>
</dbReference>
<dbReference type="GO" id="GO:0005524">
    <property type="term" value="F:ATP binding"/>
    <property type="evidence" value="ECO:0007669"/>
    <property type="project" value="UniProtKB-KW"/>
</dbReference>
<dbReference type="CDD" id="cd19481">
    <property type="entry name" value="RecA-like_protease"/>
    <property type="match status" value="1"/>
</dbReference>
<comment type="similarity">
    <text evidence="1">Belongs to the AAA ATPase family.</text>
</comment>
<evidence type="ECO:0000256" key="2">
    <source>
        <dbReference type="ARBA" id="ARBA00022741"/>
    </source>
</evidence>
<dbReference type="OrthoDB" id="354677at2"/>
<keyword evidence="6" id="KW-1185">Reference proteome</keyword>
<organism evidence="5 6">
    <name type="scientific">Treponema bryantii</name>
    <dbReference type="NCBI Taxonomy" id="163"/>
    <lineage>
        <taxon>Bacteria</taxon>
        <taxon>Pseudomonadati</taxon>
        <taxon>Spirochaetota</taxon>
        <taxon>Spirochaetia</taxon>
        <taxon>Spirochaetales</taxon>
        <taxon>Treponemataceae</taxon>
        <taxon>Treponema</taxon>
    </lineage>
</organism>
<proteinExistence type="inferred from homology"/>
<dbReference type="Pfam" id="PF00004">
    <property type="entry name" value="AAA"/>
    <property type="match status" value="1"/>
</dbReference>
<evidence type="ECO:0000313" key="5">
    <source>
        <dbReference type="EMBL" id="SFI87803.1"/>
    </source>
</evidence>
<dbReference type="PANTHER" id="PTHR23073">
    <property type="entry name" value="26S PROTEASOME REGULATORY SUBUNIT"/>
    <property type="match status" value="1"/>
</dbReference>
<dbReference type="SUPFAM" id="SSF52540">
    <property type="entry name" value="P-loop containing nucleoside triphosphate hydrolases"/>
    <property type="match status" value="1"/>
</dbReference>
<evidence type="ECO:0000313" key="6">
    <source>
        <dbReference type="Proteomes" id="UP000182737"/>
    </source>
</evidence>
<sequence>MIMKETNTILSAIITASEKLEGSKLEDSVLKEIEGELTRIADYIEADEMSAIFFTIIFVLQNQRQSTVSMHDIAEFLDYSFLYILEYRKKIDELEKKNLIHMREQRNVSPHPENNGYQISGTVMNNVIDNEPIIFVEDEEKTTESILHELTFIQSNYLEHVMNYNEYTRQLATAERKNADFEVVKTINNLFPDDLDTRSILYYLSLCTILDTNLFEEEGRESGKFPVFLRLISPQKKYARRGALYDDSDILIKKNLLERFYEETDEYRRRRAVMKINFKLSTNGIKKIFGNEAKLYIKKDLEKTETDKTIDALRDFSYEYENDSEGKYTKLYNLRRTEKKYKTLTFFKTLQNIITKDEHRFIVYDITKDYLSGEKSDLPATLNDIYGHTPVYFSELRSLLDDKHVLVEKGLIEVEKSENIENSRVTITDKILELLYGENADIYIRSVTGRNIIENEKIKVKELFYSDTVQKQIDMLRESLEQKKLEAMQERLAKKGLPKGVAVLLYGAPGTGKTETVYQLAKQTNHKIFHVDIAESKSMWFGESEKKIKKIFTDYKLLCKKCKSHNENTPILLFNEADALISKRKDIDSGSCAQTENAIQNILLEEMEKLEGIMIATTNLCENMDKAFERRFLFKVKYERPSLQARENIWRTKMNNLGAEDITKLAKEFDFSGGEIDNIVRKCEMNEIIKGTQPGYEEIVELCKTERLENAEERRMGFCG</sequence>
<dbReference type="SMART" id="SM00382">
    <property type="entry name" value="AAA"/>
    <property type="match status" value="1"/>
</dbReference>
<evidence type="ECO:0000256" key="1">
    <source>
        <dbReference type="ARBA" id="ARBA00006914"/>
    </source>
</evidence>
<dbReference type="InterPro" id="IPR003593">
    <property type="entry name" value="AAA+_ATPase"/>
</dbReference>
<name>A0A1I3LSZ6_9SPIR</name>
<reference evidence="6" key="1">
    <citation type="submission" date="2016-10" db="EMBL/GenBank/DDBJ databases">
        <authorList>
            <person name="Varghese N."/>
            <person name="Submissions S."/>
        </authorList>
    </citation>
    <scope>NUCLEOTIDE SEQUENCE [LARGE SCALE GENOMIC DNA]</scope>
    <source>
        <strain evidence="6">XBD1002</strain>
    </source>
</reference>
<dbReference type="EMBL" id="FORI01000007">
    <property type="protein sequence ID" value="SFI87803.1"/>
    <property type="molecule type" value="Genomic_DNA"/>
</dbReference>
<protein>
    <submittedName>
        <fullName evidence="5">ATPase family associated with various cellular activities (AAA)</fullName>
    </submittedName>
</protein>
<dbReference type="RefSeq" id="WP_074932436.1">
    <property type="nucleotide sequence ID" value="NZ_FORI01000007.1"/>
</dbReference>
<dbReference type="Proteomes" id="UP000182737">
    <property type="component" value="Unassembled WGS sequence"/>
</dbReference>
<dbReference type="Gene3D" id="3.40.50.300">
    <property type="entry name" value="P-loop containing nucleotide triphosphate hydrolases"/>
    <property type="match status" value="1"/>
</dbReference>
<keyword evidence="2" id="KW-0547">Nucleotide-binding</keyword>
<accession>A0A1I3LSZ6</accession>
<feature type="domain" description="AAA+ ATPase" evidence="4">
    <location>
        <begin position="499"/>
        <end position="642"/>
    </location>
</feature>
<dbReference type="AlphaFoldDB" id="A0A1I3LSZ6"/>
<evidence type="ECO:0000256" key="3">
    <source>
        <dbReference type="ARBA" id="ARBA00022840"/>
    </source>
</evidence>
<dbReference type="GO" id="GO:0016887">
    <property type="term" value="F:ATP hydrolysis activity"/>
    <property type="evidence" value="ECO:0007669"/>
    <property type="project" value="InterPro"/>
</dbReference>
<dbReference type="InterPro" id="IPR003959">
    <property type="entry name" value="ATPase_AAA_core"/>
</dbReference>